<protein>
    <submittedName>
        <fullName evidence="2">GNAT family N-acetyltransferase</fullName>
    </submittedName>
</protein>
<organism evidence="2 3">
    <name type="scientific">Peribacillus muralis</name>
    <dbReference type="NCBI Taxonomy" id="264697"/>
    <lineage>
        <taxon>Bacteria</taxon>
        <taxon>Bacillati</taxon>
        <taxon>Bacillota</taxon>
        <taxon>Bacilli</taxon>
        <taxon>Bacillales</taxon>
        <taxon>Bacillaceae</taxon>
        <taxon>Peribacillus</taxon>
    </lineage>
</organism>
<evidence type="ECO:0000313" key="3">
    <source>
        <dbReference type="Proteomes" id="UP000077926"/>
    </source>
</evidence>
<dbReference type="OrthoDB" id="7365228at2"/>
<reference evidence="2 3" key="1">
    <citation type="submission" date="2016-08" db="EMBL/GenBank/DDBJ databases">
        <title>Complete genome sequence of Bacillus muralis G25-68, a strain with toxicity to nematodes.</title>
        <authorList>
            <person name="Zheng Z."/>
        </authorList>
    </citation>
    <scope>NUCLEOTIDE SEQUENCE [LARGE SCALE GENOMIC DNA]</scope>
    <source>
        <strain evidence="2 3">G25-68</strain>
    </source>
</reference>
<dbReference type="GO" id="GO:0016747">
    <property type="term" value="F:acyltransferase activity, transferring groups other than amino-acyl groups"/>
    <property type="evidence" value="ECO:0007669"/>
    <property type="project" value="InterPro"/>
</dbReference>
<dbReference type="PROSITE" id="PS51186">
    <property type="entry name" value="GNAT"/>
    <property type="match status" value="1"/>
</dbReference>
<feature type="domain" description="N-acetyltransferase" evidence="1">
    <location>
        <begin position="1"/>
        <end position="141"/>
    </location>
</feature>
<dbReference type="KEGG" id="bmur:ABE28_021425"/>
<dbReference type="Proteomes" id="UP000077926">
    <property type="component" value="Chromosome"/>
</dbReference>
<evidence type="ECO:0000259" key="1">
    <source>
        <dbReference type="PROSITE" id="PS51186"/>
    </source>
</evidence>
<dbReference type="Gene3D" id="3.40.630.30">
    <property type="match status" value="1"/>
</dbReference>
<proteinExistence type="predicted"/>
<dbReference type="SUPFAM" id="SSF55729">
    <property type="entry name" value="Acyl-CoA N-acyltransferases (Nat)"/>
    <property type="match status" value="1"/>
</dbReference>
<name>A0A1B3XUL9_9BACI</name>
<dbReference type="AlphaFoldDB" id="A0A1B3XUL9"/>
<dbReference type="InterPro" id="IPR016181">
    <property type="entry name" value="Acyl_CoA_acyltransferase"/>
</dbReference>
<dbReference type="RefSeq" id="WP_064464305.1">
    <property type="nucleotide sequence ID" value="NZ_CP017080.1"/>
</dbReference>
<keyword evidence="2" id="KW-0808">Transferase</keyword>
<dbReference type="InterPro" id="IPR000182">
    <property type="entry name" value="GNAT_dom"/>
</dbReference>
<dbReference type="Pfam" id="PF00583">
    <property type="entry name" value="Acetyltransf_1"/>
    <property type="match status" value="1"/>
</dbReference>
<sequence>MQIVAKRMIAADAVKRFFIHHWETSQVVFSRGLFHYAELEGFGVMDEADEISGLGTYKVSDQVCQIISLNSVHENQGVGSSLLYVMENIAKEKNCHTIKAITTNDNLQALKFFQKRGYAISEIVPNAVERSREIKPEIPFYSSDGIPIRDEIILEKNI</sequence>
<dbReference type="STRING" id="264697.ABE28_021425"/>
<evidence type="ECO:0000313" key="2">
    <source>
        <dbReference type="EMBL" id="AOH56914.1"/>
    </source>
</evidence>
<gene>
    <name evidence="2" type="ORF">ABE28_021425</name>
</gene>
<keyword evidence="3" id="KW-1185">Reference proteome</keyword>
<accession>A0A1B3XUL9</accession>
<dbReference type="EMBL" id="CP017080">
    <property type="protein sequence ID" value="AOH56914.1"/>
    <property type="molecule type" value="Genomic_DNA"/>
</dbReference>